<keyword evidence="7 10" id="KW-1133">Transmembrane helix</keyword>
<feature type="transmembrane region" description="Helical" evidence="10">
    <location>
        <begin position="26"/>
        <end position="47"/>
    </location>
</feature>
<dbReference type="PANTHER" id="PTHR30561:SF2">
    <property type="entry name" value="SPERMIDINE EXPORT PROTEIN MDTJ"/>
    <property type="match status" value="1"/>
</dbReference>
<dbReference type="Pfam" id="PF00893">
    <property type="entry name" value="Multi_Drug_Res"/>
    <property type="match status" value="1"/>
</dbReference>
<evidence type="ECO:0000256" key="8">
    <source>
        <dbReference type="ARBA" id="ARBA00023136"/>
    </source>
</evidence>
<dbReference type="PANTHER" id="PTHR30561">
    <property type="entry name" value="SMR FAMILY PROTON-DEPENDENT DRUG EFFLUX TRANSPORTER SUGE"/>
    <property type="match status" value="1"/>
</dbReference>
<evidence type="ECO:0000256" key="7">
    <source>
        <dbReference type="ARBA" id="ARBA00022989"/>
    </source>
</evidence>
<keyword evidence="8 10" id="KW-0472">Membrane</keyword>
<comment type="subunit">
    <text evidence="2">Forms a complex with MdtI.</text>
</comment>
<comment type="caution">
    <text evidence="11">The sequence shown here is derived from an EMBL/GenBank/DDBJ whole genome shotgun (WGS) entry which is preliminary data.</text>
</comment>
<evidence type="ECO:0000313" key="11">
    <source>
        <dbReference type="EMBL" id="MEY1662472.1"/>
    </source>
</evidence>
<keyword evidence="6 9" id="KW-0812">Transmembrane</keyword>
<name>A0ABV4AJ53_9GAMM</name>
<evidence type="ECO:0000256" key="1">
    <source>
        <dbReference type="ARBA" id="ARBA00004429"/>
    </source>
</evidence>
<dbReference type="InterPro" id="IPR037185">
    <property type="entry name" value="EmrE-like"/>
</dbReference>
<evidence type="ECO:0000256" key="2">
    <source>
        <dbReference type="ARBA" id="ARBA00011358"/>
    </source>
</evidence>
<sequence length="116" mass="12609">MHWVFLLLAVLGEVLGTSWMKALVNAGHQTEGVLAAISLVGLSYVFLSRTALKIPVAIATAFWEALGMILIALVSWLWLRETISPVQALGLVVALAGIGITHYGHHLKLRQQERNG</sequence>
<evidence type="ECO:0000256" key="6">
    <source>
        <dbReference type="ARBA" id="ARBA00022692"/>
    </source>
</evidence>
<comment type="subcellular location">
    <subcellularLocation>
        <location evidence="1">Cell inner membrane</location>
        <topology evidence="1">Multi-pass membrane protein</topology>
    </subcellularLocation>
    <subcellularLocation>
        <location evidence="9">Cell membrane</location>
        <topology evidence="9">Multi-pass membrane protein</topology>
    </subcellularLocation>
</comment>
<evidence type="ECO:0000256" key="10">
    <source>
        <dbReference type="SAM" id="Phobius"/>
    </source>
</evidence>
<dbReference type="Proteomes" id="UP001562065">
    <property type="component" value="Unassembled WGS sequence"/>
</dbReference>
<reference evidence="11 12" key="1">
    <citation type="submission" date="2024-07" db="EMBL/GenBank/DDBJ databases">
        <authorList>
            <person name="Ren Q."/>
        </authorList>
    </citation>
    <scope>NUCLEOTIDE SEQUENCE [LARGE SCALE GENOMIC DNA]</scope>
    <source>
        <strain evidence="11 12">REN37</strain>
    </source>
</reference>
<organism evidence="11 12">
    <name type="scientific">Isoalcanivorax beigongshangi</name>
    <dbReference type="NCBI Taxonomy" id="3238810"/>
    <lineage>
        <taxon>Bacteria</taxon>
        <taxon>Pseudomonadati</taxon>
        <taxon>Pseudomonadota</taxon>
        <taxon>Gammaproteobacteria</taxon>
        <taxon>Oceanospirillales</taxon>
        <taxon>Alcanivoracaceae</taxon>
        <taxon>Isoalcanivorax</taxon>
    </lineage>
</organism>
<dbReference type="SUPFAM" id="SSF103481">
    <property type="entry name" value="Multidrug resistance efflux transporter EmrE"/>
    <property type="match status" value="1"/>
</dbReference>
<dbReference type="InterPro" id="IPR000390">
    <property type="entry name" value="Small_drug/metabolite_transptr"/>
</dbReference>
<feature type="transmembrane region" description="Helical" evidence="10">
    <location>
        <begin position="54"/>
        <end position="79"/>
    </location>
</feature>
<dbReference type="InterPro" id="IPR045324">
    <property type="entry name" value="Small_multidrug_res"/>
</dbReference>
<evidence type="ECO:0000313" key="12">
    <source>
        <dbReference type="Proteomes" id="UP001562065"/>
    </source>
</evidence>
<evidence type="ECO:0000256" key="9">
    <source>
        <dbReference type="RuleBase" id="RU003942"/>
    </source>
</evidence>
<keyword evidence="4" id="KW-1003">Cell membrane</keyword>
<comment type="similarity">
    <text evidence="9">Belongs to the drug/metabolite transporter (DMT) superfamily. Small multidrug resistance (SMR) (TC 2.A.7.1) family.</text>
</comment>
<feature type="transmembrane region" description="Helical" evidence="10">
    <location>
        <begin position="85"/>
        <end position="104"/>
    </location>
</feature>
<dbReference type="EMBL" id="JBGCUO010000001">
    <property type="protein sequence ID" value="MEY1662472.1"/>
    <property type="molecule type" value="Genomic_DNA"/>
</dbReference>
<keyword evidence="12" id="KW-1185">Reference proteome</keyword>
<accession>A0ABV4AJ53</accession>
<dbReference type="RefSeq" id="WP_369455707.1">
    <property type="nucleotide sequence ID" value="NZ_JBGCUO010000001.1"/>
</dbReference>
<evidence type="ECO:0000256" key="3">
    <source>
        <dbReference type="ARBA" id="ARBA00021112"/>
    </source>
</evidence>
<protein>
    <recommendedName>
        <fullName evidence="3">Spermidine export protein MdtJ</fullName>
    </recommendedName>
</protein>
<keyword evidence="5" id="KW-0997">Cell inner membrane</keyword>
<evidence type="ECO:0000256" key="5">
    <source>
        <dbReference type="ARBA" id="ARBA00022519"/>
    </source>
</evidence>
<proteinExistence type="inferred from homology"/>
<gene>
    <name evidence="11" type="ORF">AB5I84_09970</name>
</gene>
<evidence type="ECO:0000256" key="4">
    <source>
        <dbReference type="ARBA" id="ARBA00022475"/>
    </source>
</evidence>
<dbReference type="Gene3D" id="1.10.3730.20">
    <property type="match status" value="1"/>
</dbReference>